<sequence>MTNRSATMSSPVGTLTVVANDTAVVAIRWDTESDDRHPDAHNPVDRSLGDVVPCDDISSHPVLAAAIAQLDEYFAGTRTDFDLPLEPIGTDFQRQAWEQLAAIPFGETITYGEQAVRMGDRNKMRAVGAANGKNPIPIVVPCHRVVGADGKLTGFAGGIDNKAWLLDHEFRVRAGA</sequence>
<dbReference type="PROSITE" id="PS00374">
    <property type="entry name" value="MGMT"/>
    <property type="match status" value="1"/>
</dbReference>
<dbReference type="InterPro" id="IPR036631">
    <property type="entry name" value="MGMT_N_sf"/>
</dbReference>
<comment type="miscellaneous">
    <text evidence="9">This enzyme catalyzes only one turnover and therefore is not strictly catalytic. According to one definition, an enzyme is a biocatalyst that acts repeatedly and over many reaction cycles.</text>
</comment>
<evidence type="ECO:0000256" key="9">
    <source>
        <dbReference type="HAMAP-Rule" id="MF_00772"/>
    </source>
</evidence>
<dbReference type="InterPro" id="IPR008332">
    <property type="entry name" value="MethylG_MeTrfase_N"/>
</dbReference>
<evidence type="ECO:0000256" key="5">
    <source>
        <dbReference type="ARBA" id="ARBA00022679"/>
    </source>
</evidence>
<comment type="subcellular location">
    <subcellularLocation>
        <location evidence="9">Cytoplasm</location>
    </subcellularLocation>
</comment>
<comment type="catalytic activity">
    <reaction evidence="1 9">
        <text>a 4-O-methyl-thymidine in DNA + L-cysteinyl-[protein] = a thymidine in DNA + S-methyl-L-cysteinyl-[protein]</text>
        <dbReference type="Rhea" id="RHEA:53428"/>
        <dbReference type="Rhea" id="RHEA-COMP:10131"/>
        <dbReference type="Rhea" id="RHEA-COMP:10132"/>
        <dbReference type="Rhea" id="RHEA-COMP:13555"/>
        <dbReference type="Rhea" id="RHEA-COMP:13556"/>
        <dbReference type="ChEBI" id="CHEBI:29950"/>
        <dbReference type="ChEBI" id="CHEBI:82612"/>
        <dbReference type="ChEBI" id="CHEBI:137386"/>
        <dbReference type="ChEBI" id="CHEBI:137387"/>
        <dbReference type="EC" id="2.1.1.63"/>
    </reaction>
</comment>
<feature type="active site" description="Nucleophile; methyl group acceptor" evidence="9">
    <location>
        <position position="142"/>
    </location>
</feature>
<dbReference type="OrthoDB" id="9802228at2"/>
<dbReference type="InterPro" id="IPR001497">
    <property type="entry name" value="MethylDNA_cys_MeTrfase_AS"/>
</dbReference>
<name>A0A4R7I5E7_9ACTN</name>
<evidence type="ECO:0000256" key="7">
    <source>
        <dbReference type="ARBA" id="ARBA00023204"/>
    </source>
</evidence>
<keyword evidence="7 9" id="KW-0234">DNA repair</keyword>
<evidence type="ECO:0000256" key="4">
    <source>
        <dbReference type="ARBA" id="ARBA00022603"/>
    </source>
</evidence>
<feature type="domain" description="Methylguanine DNA methyltransferase ribonuclease-like" evidence="11">
    <location>
        <begin position="6"/>
        <end position="87"/>
    </location>
</feature>
<dbReference type="Pfam" id="PF01035">
    <property type="entry name" value="DNA_binding_1"/>
    <property type="match status" value="1"/>
</dbReference>
<dbReference type="EC" id="2.1.1.63" evidence="9"/>
<organism evidence="12 13">
    <name type="scientific">Ilumatobacter fluminis</name>
    <dbReference type="NCBI Taxonomy" id="467091"/>
    <lineage>
        <taxon>Bacteria</taxon>
        <taxon>Bacillati</taxon>
        <taxon>Actinomycetota</taxon>
        <taxon>Acidimicrobiia</taxon>
        <taxon>Acidimicrobiales</taxon>
        <taxon>Ilumatobacteraceae</taxon>
        <taxon>Ilumatobacter</taxon>
    </lineage>
</organism>
<dbReference type="NCBIfam" id="TIGR00589">
    <property type="entry name" value="ogt"/>
    <property type="match status" value="1"/>
</dbReference>
<dbReference type="Proteomes" id="UP000294558">
    <property type="component" value="Unassembled WGS sequence"/>
</dbReference>
<protein>
    <recommendedName>
        <fullName evidence="9">Methylated-DNA--protein-cysteine methyltransferase</fullName>
        <ecNumber evidence="9">2.1.1.63</ecNumber>
    </recommendedName>
    <alternativeName>
        <fullName evidence="9">6-O-methylguanine-DNA methyltransferase</fullName>
        <shortName evidence="9">MGMT</shortName>
    </alternativeName>
    <alternativeName>
        <fullName evidence="9">O-6-methylguanine-DNA-alkyltransferase</fullName>
    </alternativeName>
</protein>
<dbReference type="InterPro" id="IPR036217">
    <property type="entry name" value="MethylDNA_cys_MeTrfase_DNAb"/>
</dbReference>
<dbReference type="Pfam" id="PF02870">
    <property type="entry name" value="Methyltransf_1N"/>
    <property type="match status" value="1"/>
</dbReference>
<keyword evidence="5 9" id="KW-0808">Transferase</keyword>
<dbReference type="SUPFAM" id="SSF46767">
    <property type="entry name" value="Methylated DNA-protein cysteine methyltransferase, C-terminal domain"/>
    <property type="match status" value="1"/>
</dbReference>
<evidence type="ECO:0000259" key="11">
    <source>
        <dbReference type="Pfam" id="PF02870"/>
    </source>
</evidence>
<feature type="domain" description="Methylated-DNA-[protein]-cysteine S-methyltransferase DNA binding" evidence="10">
    <location>
        <begin position="91"/>
        <end position="169"/>
    </location>
</feature>
<keyword evidence="6 9" id="KW-0227">DNA damage</keyword>
<dbReference type="PANTHER" id="PTHR10815:SF5">
    <property type="entry name" value="METHYLATED-DNA--PROTEIN-CYSTEINE METHYLTRANSFERASE"/>
    <property type="match status" value="1"/>
</dbReference>
<dbReference type="GO" id="GO:0005737">
    <property type="term" value="C:cytoplasm"/>
    <property type="evidence" value="ECO:0007669"/>
    <property type="project" value="UniProtKB-SubCell"/>
</dbReference>
<dbReference type="InterPro" id="IPR036388">
    <property type="entry name" value="WH-like_DNA-bd_sf"/>
</dbReference>
<proteinExistence type="inferred from homology"/>
<dbReference type="GO" id="GO:0032259">
    <property type="term" value="P:methylation"/>
    <property type="evidence" value="ECO:0007669"/>
    <property type="project" value="UniProtKB-KW"/>
</dbReference>
<keyword evidence="4 9" id="KW-0489">Methyltransferase</keyword>
<dbReference type="EMBL" id="SOAU01000001">
    <property type="protein sequence ID" value="TDT17893.1"/>
    <property type="molecule type" value="Genomic_DNA"/>
</dbReference>
<dbReference type="GO" id="GO:0006307">
    <property type="term" value="P:DNA alkylation repair"/>
    <property type="evidence" value="ECO:0007669"/>
    <property type="project" value="UniProtKB-UniRule"/>
</dbReference>
<accession>A0A4R7I5E7</accession>
<comment type="function">
    <text evidence="9">Involved in the cellular defense against the biological effects of O6-methylguanine (O6-MeG) and O4-methylthymine (O4-MeT) in DNA. Repairs the methylated nucleobase in DNA by stoichiometrically transferring the methyl group to a cysteine residue in the enzyme. This is a suicide reaction: the enzyme is irreversibly inactivated.</text>
</comment>
<comment type="caution">
    <text evidence="12">The sequence shown here is derived from an EMBL/GenBank/DDBJ whole genome shotgun (WGS) entry which is preliminary data.</text>
</comment>
<evidence type="ECO:0000256" key="8">
    <source>
        <dbReference type="ARBA" id="ARBA00049348"/>
    </source>
</evidence>
<dbReference type="PANTHER" id="PTHR10815">
    <property type="entry name" value="METHYLATED-DNA--PROTEIN-CYSTEINE METHYLTRANSFERASE"/>
    <property type="match status" value="1"/>
</dbReference>
<dbReference type="SUPFAM" id="SSF53155">
    <property type="entry name" value="Methylated DNA-protein cysteine methyltransferase domain"/>
    <property type="match status" value="1"/>
</dbReference>
<comment type="catalytic activity">
    <reaction evidence="8 9">
        <text>a 6-O-methyl-2'-deoxyguanosine in DNA + L-cysteinyl-[protein] = S-methyl-L-cysteinyl-[protein] + a 2'-deoxyguanosine in DNA</text>
        <dbReference type="Rhea" id="RHEA:24000"/>
        <dbReference type="Rhea" id="RHEA-COMP:10131"/>
        <dbReference type="Rhea" id="RHEA-COMP:10132"/>
        <dbReference type="Rhea" id="RHEA-COMP:11367"/>
        <dbReference type="Rhea" id="RHEA-COMP:11368"/>
        <dbReference type="ChEBI" id="CHEBI:29950"/>
        <dbReference type="ChEBI" id="CHEBI:82612"/>
        <dbReference type="ChEBI" id="CHEBI:85445"/>
        <dbReference type="ChEBI" id="CHEBI:85448"/>
        <dbReference type="EC" id="2.1.1.63"/>
    </reaction>
</comment>
<evidence type="ECO:0000256" key="2">
    <source>
        <dbReference type="ARBA" id="ARBA00008711"/>
    </source>
</evidence>
<evidence type="ECO:0000313" key="12">
    <source>
        <dbReference type="EMBL" id="TDT17893.1"/>
    </source>
</evidence>
<evidence type="ECO:0000313" key="13">
    <source>
        <dbReference type="Proteomes" id="UP000294558"/>
    </source>
</evidence>
<gene>
    <name evidence="12" type="ORF">BDK89_3506</name>
</gene>
<dbReference type="Gene3D" id="1.10.10.10">
    <property type="entry name" value="Winged helix-like DNA-binding domain superfamily/Winged helix DNA-binding domain"/>
    <property type="match status" value="1"/>
</dbReference>
<keyword evidence="13" id="KW-1185">Reference proteome</keyword>
<dbReference type="CDD" id="cd06445">
    <property type="entry name" value="ATase"/>
    <property type="match status" value="1"/>
</dbReference>
<dbReference type="Gene3D" id="3.30.160.70">
    <property type="entry name" value="Methylated DNA-protein cysteine methyltransferase domain"/>
    <property type="match status" value="1"/>
</dbReference>
<dbReference type="InterPro" id="IPR014048">
    <property type="entry name" value="MethylDNA_cys_MeTrfase_DNA-bd"/>
</dbReference>
<evidence type="ECO:0000259" key="10">
    <source>
        <dbReference type="Pfam" id="PF01035"/>
    </source>
</evidence>
<dbReference type="RefSeq" id="WP_133870146.1">
    <property type="nucleotide sequence ID" value="NZ_SOAU01000001.1"/>
</dbReference>
<keyword evidence="3 9" id="KW-0963">Cytoplasm</keyword>
<dbReference type="FunFam" id="1.10.10.10:FF:000214">
    <property type="entry name" value="Methylated-DNA--protein-cysteine methyltransferase"/>
    <property type="match status" value="1"/>
</dbReference>
<dbReference type="InterPro" id="IPR023546">
    <property type="entry name" value="MGMT"/>
</dbReference>
<evidence type="ECO:0000256" key="3">
    <source>
        <dbReference type="ARBA" id="ARBA00022490"/>
    </source>
</evidence>
<dbReference type="AlphaFoldDB" id="A0A4R7I5E7"/>
<dbReference type="HAMAP" id="MF_00772">
    <property type="entry name" value="OGT"/>
    <property type="match status" value="1"/>
</dbReference>
<dbReference type="GO" id="GO:0003908">
    <property type="term" value="F:methylated-DNA-[protein]-cysteine S-methyltransferase activity"/>
    <property type="evidence" value="ECO:0007669"/>
    <property type="project" value="UniProtKB-UniRule"/>
</dbReference>
<comment type="similarity">
    <text evidence="2 9">Belongs to the MGMT family.</text>
</comment>
<reference evidence="12 13" key="1">
    <citation type="submission" date="2019-03" db="EMBL/GenBank/DDBJ databases">
        <title>Sequencing the genomes of 1000 actinobacteria strains.</title>
        <authorList>
            <person name="Klenk H.-P."/>
        </authorList>
    </citation>
    <scope>NUCLEOTIDE SEQUENCE [LARGE SCALE GENOMIC DNA]</scope>
    <source>
        <strain evidence="12 13">DSM 18936</strain>
    </source>
</reference>
<evidence type="ECO:0000256" key="1">
    <source>
        <dbReference type="ARBA" id="ARBA00001286"/>
    </source>
</evidence>
<evidence type="ECO:0000256" key="6">
    <source>
        <dbReference type="ARBA" id="ARBA00022763"/>
    </source>
</evidence>